<accession>A0A5E4LPQ5</accession>
<evidence type="ECO:0000256" key="3">
    <source>
        <dbReference type="ARBA" id="ARBA00023274"/>
    </source>
</evidence>
<dbReference type="GO" id="GO:0006412">
    <property type="term" value="P:translation"/>
    <property type="evidence" value="ECO:0007669"/>
    <property type="project" value="InterPro"/>
</dbReference>
<evidence type="ECO:0000313" key="4">
    <source>
        <dbReference type="EMBL" id="VVC02993.1"/>
    </source>
</evidence>
<dbReference type="InterPro" id="IPR002136">
    <property type="entry name" value="Ribosomal_uL4"/>
</dbReference>
<dbReference type="InterPro" id="IPR023574">
    <property type="entry name" value="Ribosomal_uL4_dom_sf"/>
</dbReference>
<evidence type="ECO:0000256" key="1">
    <source>
        <dbReference type="ARBA" id="ARBA00010528"/>
    </source>
</evidence>
<dbReference type="GO" id="GO:1990904">
    <property type="term" value="C:ribonucleoprotein complex"/>
    <property type="evidence" value="ECO:0007669"/>
    <property type="project" value="UniProtKB-KW"/>
</dbReference>
<name>A0A5E4LPQ5_9ARCH</name>
<dbReference type="Gene3D" id="3.40.1370.10">
    <property type="match status" value="1"/>
</dbReference>
<proteinExistence type="inferred from homology"/>
<dbReference type="GO" id="GO:0005840">
    <property type="term" value="C:ribosome"/>
    <property type="evidence" value="ECO:0007669"/>
    <property type="project" value="UniProtKB-KW"/>
</dbReference>
<gene>
    <name evidence="4" type="primary">rpl4</name>
    <name evidence="4" type="ORF">LFW2832_00135</name>
</gene>
<evidence type="ECO:0000256" key="2">
    <source>
        <dbReference type="ARBA" id="ARBA00022980"/>
    </source>
</evidence>
<dbReference type="InterPro" id="IPR045240">
    <property type="entry name" value="Ribosomal_uL4_euk/arch"/>
</dbReference>
<keyword evidence="3" id="KW-0687">Ribonucleoprotein</keyword>
<dbReference type="Proteomes" id="UP000789941">
    <property type="component" value="Unassembled WGS sequence"/>
</dbReference>
<dbReference type="EMBL" id="CABMJJ010000004">
    <property type="protein sequence ID" value="VVC02993.1"/>
    <property type="molecule type" value="Genomic_DNA"/>
</dbReference>
<organism evidence="4 5">
    <name type="scientific">Candidatus Bilamarchaeum dharawalense</name>
    <dbReference type="NCBI Taxonomy" id="2885759"/>
    <lineage>
        <taxon>Archaea</taxon>
        <taxon>Candidatus Micrarchaeota</taxon>
        <taxon>Candidatus Micrarchaeia</taxon>
        <taxon>Candidatus Anstonellales</taxon>
        <taxon>Candidatus Bilamarchaeaceae</taxon>
        <taxon>Candidatus Bilamarchaeum</taxon>
    </lineage>
</organism>
<comment type="caution">
    <text evidence="4">The sequence shown here is derived from an EMBL/GenBank/DDBJ whole genome shotgun (WGS) entry which is preliminary data.</text>
</comment>
<evidence type="ECO:0000313" key="5">
    <source>
        <dbReference type="Proteomes" id="UP000789941"/>
    </source>
</evidence>
<reference evidence="4 5" key="1">
    <citation type="submission" date="2019-08" db="EMBL/GenBank/DDBJ databases">
        <authorList>
            <person name="Vazquez-Campos X."/>
        </authorList>
    </citation>
    <scope>NUCLEOTIDE SEQUENCE [LARGE SCALE GENOMIC DNA]</scope>
    <source>
        <strain evidence="4">LFW-283_2</strain>
    </source>
</reference>
<dbReference type="GO" id="GO:0003735">
    <property type="term" value="F:structural constituent of ribosome"/>
    <property type="evidence" value="ECO:0007669"/>
    <property type="project" value="InterPro"/>
</dbReference>
<sequence>MKATVYSTEGKVLKQIDLPALFESPHREDLVKRAVLSDESKLYQPKGNYRLAGLETSARYRGRKEDFGTVKNKGIPHLPHEVLPKGQLGKVKRVPHAVKGRRAHPPKPQKKIVEFVNKKEYLRALASALSFSVDRNTVCKRANFEVSVSLPIVLDGSFEKIKKTKDVAKLMEALNLTKLLEKAKKNGTKSALFIVSNSSSFKAAGNLPGVDVVSVSELTVKDLAPGTHPGRLTLFSENALPEIVKRFGQ</sequence>
<dbReference type="Pfam" id="PF00573">
    <property type="entry name" value="Ribosomal_L4"/>
    <property type="match status" value="1"/>
</dbReference>
<comment type="similarity">
    <text evidence="1">Belongs to the universal ribosomal protein uL4 family.</text>
</comment>
<dbReference type="SUPFAM" id="SSF52166">
    <property type="entry name" value="Ribosomal protein L4"/>
    <property type="match status" value="1"/>
</dbReference>
<dbReference type="PANTHER" id="PTHR19431">
    <property type="entry name" value="60S RIBOSOMAL PROTEIN L4"/>
    <property type="match status" value="1"/>
</dbReference>
<keyword evidence="2 4" id="KW-0689">Ribosomal protein</keyword>
<dbReference type="AlphaFoldDB" id="A0A5E4LPQ5"/>
<protein>
    <submittedName>
        <fullName evidence="4">50S ribosomal protein L4</fullName>
    </submittedName>
</protein>